<feature type="compositionally biased region" description="Acidic residues" evidence="1">
    <location>
        <begin position="505"/>
        <end position="514"/>
    </location>
</feature>
<dbReference type="STRING" id="425264.A0A3G2S5S0"/>
<dbReference type="VEuPathDB" id="FungiDB:DNF11_2483"/>
<feature type="compositionally biased region" description="Acidic residues" evidence="1">
    <location>
        <begin position="477"/>
        <end position="489"/>
    </location>
</feature>
<reference evidence="3 4" key="1">
    <citation type="submission" date="2018-10" db="EMBL/GenBank/DDBJ databases">
        <title>Complete genome sequence of Malassezia restricta CBS 7877.</title>
        <authorList>
            <person name="Morand S.C."/>
            <person name="Bertignac M."/>
            <person name="Iltis A."/>
            <person name="Kolder I."/>
            <person name="Pirovano W."/>
            <person name="Jourdain R."/>
            <person name="Clavaud C."/>
        </authorList>
    </citation>
    <scope>NUCLEOTIDE SEQUENCE [LARGE SCALE GENOMIC DNA]</scope>
    <source>
        <strain evidence="3 4">CBS 7877</strain>
    </source>
</reference>
<proteinExistence type="predicted"/>
<name>A0A3G2S5S0_MALR7</name>
<dbReference type="AlphaFoldDB" id="A0A3G2S5S0"/>
<dbReference type="GO" id="GO:0007094">
    <property type="term" value="P:mitotic spindle assembly checkpoint signaling"/>
    <property type="evidence" value="ECO:0007669"/>
    <property type="project" value="TreeGrafter"/>
</dbReference>
<feature type="domain" description="ZW10 C-terminal helical" evidence="2">
    <location>
        <begin position="721"/>
        <end position="863"/>
    </location>
</feature>
<dbReference type="InterPro" id="IPR055148">
    <property type="entry name" value="ZW10_C_2"/>
</dbReference>
<dbReference type="Gene3D" id="1.10.357.150">
    <property type="match status" value="1"/>
</dbReference>
<feature type="region of interest" description="Disordered" evidence="1">
    <location>
        <begin position="410"/>
        <end position="538"/>
    </location>
</feature>
<organism evidence="3 4">
    <name type="scientific">Malassezia restricta (strain ATCC 96810 / NBRC 103918 / CBS 7877)</name>
    <name type="common">Seborrheic dermatitis infection agent</name>
    <dbReference type="NCBI Taxonomy" id="425264"/>
    <lineage>
        <taxon>Eukaryota</taxon>
        <taxon>Fungi</taxon>
        <taxon>Dikarya</taxon>
        <taxon>Basidiomycota</taxon>
        <taxon>Ustilaginomycotina</taxon>
        <taxon>Malasseziomycetes</taxon>
        <taxon>Malasseziales</taxon>
        <taxon>Malasseziaceae</taxon>
        <taxon>Malassezia</taxon>
    </lineage>
</organism>
<sequence length="867" mass="97072">MASSTQDVMQFLASVGSPLSDKSTNVPTKHLPSKDVLKLLDARIDALAPSSSKTTSIRDEQNLADSAPYEVISTELYHALEKYAHATAVYTHTSSVTSILTDVCRVLSHIRELQDALSSRNVENVHRILVSVQEELMSIGIHVNWFDGCIEQDSASPVADFAVLGQILLVCERISKEILTMMNNETEKIIQVVSDSSGMTVNVHPPSKLTSVLRPVMKEEQIQEVSRILLNQVFQPMLHTPRRWKILHRERCVALECLSEPVTLMHNATVPELVAVLTLTKNALGPQETTSLARHLIPSLLELFKPHLLRCIPSMQTPQDMLRLQESLKKCALGFHNALVELGYVSDQMPRSKHMNGLPEPLSDLPMWSRSLDGVCRQHLLGSMVDQVRFLIMESDEKCWDTELRPLHVAAPDPLPLSDEKPKPVPQPRYTSSSKPSPVSPPAPALGKPKKPTLGSVKIGAKLPPEPKLTSPKPMDDWDWGDDETEADPTDVSSQEEGQNKDDWDWSDEEEEAQSENMRTSPPPPPHMPAPAQGVSFDDAWDDWGEEIKSEPKITLPASQPLQESKVTTTMLAVSKRTLQICHVLGMQWSQLDEHVPLRSFLAQAFYLSVQIFRSLMPIVHAKALENVPLLGMLHVNDCTYMSQQLRMFEADCSKWGAFRIATGQTLDAVLHTEADLLDDVGDRWREMLLSIQLNALHECLDGADSFSRTDSDPRYEACVRCVEQIQHILTHLSSVWRHVMSQEALKKALCDLVDAVFDRVLHEMEDLQDISEPESIRLAQVCRMLMDTAGAVLGGAEADVPTYFKFAYLPDILQGSLADIEYLLFDNESGSALADYSREEISMLVRALFADTPHRRRLLDHIQQRS</sequence>
<dbReference type="GO" id="GO:0006888">
    <property type="term" value="P:endoplasmic reticulum to Golgi vesicle-mediated transport"/>
    <property type="evidence" value="ECO:0007669"/>
    <property type="project" value="TreeGrafter"/>
</dbReference>
<dbReference type="InterPro" id="IPR046362">
    <property type="entry name" value="Zw10/DSL1_C_sf"/>
</dbReference>
<dbReference type="Proteomes" id="UP000269793">
    <property type="component" value="Chromosome IV"/>
</dbReference>
<dbReference type="EMBL" id="CP033151">
    <property type="protein sequence ID" value="AYO43433.1"/>
    <property type="molecule type" value="Genomic_DNA"/>
</dbReference>
<keyword evidence="4" id="KW-1185">Reference proteome</keyword>
<evidence type="ECO:0000313" key="3">
    <source>
        <dbReference type="EMBL" id="AYO43433.1"/>
    </source>
</evidence>
<dbReference type="GO" id="GO:1990423">
    <property type="term" value="C:RZZ complex"/>
    <property type="evidence" value="ECO:0007669"/>
    <property type="project" value="TreeGrafter"/>
</dbReference>
<dbReference type="OrthoDB" id="534815at2759"/>
<dbReference type="PANTHER" id="PTHR12205">
    <property type="entry name" value="CENTROMERE/KINETOCHORE PROTEIN ZW10"/>
    <property type="match status" value="1"/>
</dbReference>
<protein>
    <submittedName>
        <fullName evidence="3">Centromere/kinetochore Zw10</fullName>
    </submittedName>
</protein>
<gene>
    <name evidence="3" type="ORF">DNF11_2483</name>
</gene>
<accession>A0A3G2S5S0</accession>
<evidence type="ECO:0000313" key="4">
    <source>
        <dbReference type="Proteomes" id="UP000269793"/>
    </source>
</evidence>
<evidence type="ECO:0000259" key="2">
    <source>
        <dbReference type="Pfam" id="PF22766"/>
    </source>
</evidence>
<evidence type="ECO:0000256" key="1">
    <source>
        <dbReference type="SAM" id="MobiDB-lite"/>
    </source>
</evidence>
<dbReference type="PANTHER" id="PTHR12205:SF0">
    <property type="entry name" value="CENTROMERE_KINETOCHORE PROTEIN ZW10 HOMOLOG"/>
    <property type="match status" value="1"/>
</dbReference>
<dbReference type="Pfam" id="PF22766">
    <property type="entry name" value="ZW10_C2"/>
    <property type="match status" value="1"/>
</dbReference>
<dbReference type="GO" id="GO:0005737">
    <property type="term" value="C:cytoplasm"/>
    <property type="evidence" value="ECO:0007669"/>
    <property type="project" value="GOC"/>
</dbReference>